<name>A0AA88WDG2_9ASTE</name>
<proteinExistence type="predicted"/>
<keyword evidence="2" id="KW-1185">Reference proteome</keyword>
<dbReference type="AlphaFoldDB" id="A0AA88WDG2"/>
<evidence type="ECO:0000313" key="2">
    <source>
        <dbReference type="Proteomes" id="UP001188597"/>
    </source>
</evidence>
<reference evidence="1" key="1">
    <citation type="submission" date="2022-12" db="EMBL/GenBank/DDBJ databases">
        <title>Draft genome assemblies for two species of Escallonia (Escalloniales).</title>
        <authorList>
            <person name="Chanderbali A."/>
            <person name="Dervinis C."/>
            <person name="Anghel I."/>
            <person name="Soltis D."/>
            <person name="Soltis P."/>
            <person name="Zapata F."/>
        </authorList>
    </citation>
    <scope>NUCLEOTIDE SEQUENCE</scope>
    <source>
        <strain evidence="1">UCBG64.0493</strain>
        <tissue evidence="1">Leaf</tissue>
    </source>
</reference>
<organism evidence="1 2">
    <name type="scientific">Escallonia herrerae</name>
    <dbReference type="NCBI Taxonomy" id="1293975"/>
    <lineage>
        <taxon>Eukaryota</taxon>
        <taxon>Viridiplantae</taxon>
        <taxon>Streptophyta</taxon>
        <taxon>Embryophyta</taxon>
        <taxon>Tracheophyta</taxon>
        <taxon>Spermatophyta</taxon>
        <taxon>Magnoliopsida</taxon>
        <taxon>eudicotyledons</taxon>
        <taxon>Gunneridae</taxon>
        <taxon>Pentapetalae</taxon>
        <taxon>asterids</taxon>
        <taxon>campanulids</taxon>
        <taxon>Escalloniales</taxon>
        <taxon>Escalloniaceae</taxon>
        <taxon>Escallonia</taxon>
    </lineage>
</organism>
<sequence>MGDDVQMIDASSQPCFQPVDSTDCWIDCELFDIADKDGVGDGQECGDLDVVPFENNEGETCDGEQHGDFEECNEETIMGKCSMDKMRHLYEIYN</sequence>
<evidence type="ECO:0000313" key="1">
    <source>
        <dbReference type="EMBL" id="KAK3025751.1"/>
    </source>
</evidence>
<dbReference type="Proteomes" id="UP001188597">
    <property type="component" value="Unassembled WGS sequence"/>
</dbReference>
<comment type="caution">
    <text evidence="1">The sequence shown here is derived from an EMBL/GenBank/DDBJ whole genome shotgun (WGS) entry which is preliminary data.</text>
</comment>
<gene>
    <name evidence="1" type="ORF">RJ639_040443</name>
</gene>
<accession>A0AA88WDG2</accession>
<protein>
    <submittedName>
        <fullName evidence="1">Uncharacterized protein</fullName>
    </submittedName>
</protein>
<dbReference type="EMBL" id="JAVXUP010000532">
    <property type="protein sequence ID" value="KAK3025751.1"/>
    <property type="molecule type" value="Genomic_DNA"/>
</dbReference>